<evidence type="ECO:0000256" key="3">
    <source>
        <dbReference type="ARBA" id="ARBA00022448"/>
    </source>
</evidence>
<evidence type="ECO:0000256" key="5">
    <source>
        <dbReference type="ARBA" id="ARBA00022692"/>
    </source>
</evidence>
<dbReference type="RefSeq" id="WP_212520681.1">
    <property type="nucleotide sequence ID" value="NZ_JAGSOH010000090.1"/>
</dbReference>
<keyword evidence="11" id="KW-1185">Reference proteome</keyword>
<proteinExistence type="inferred from homology"/>
<dbReference type="Proteomes" id="UP000676325">
    <property type="component" value="Unassembled WGS sequence"/>
</dbReference>
<dbReference type="AlphaFoldDB" id="A0A941EDK0"/>
<evidence type="ECO:0000256" key="1">
    <source>
        <dbReference type="ARBA" id="ARBA00004651"/>
    </source>
</evidence>
<evidence type="ECO:0000256" key="2">
    <source>
        <dbReference type="ARBA" id="ARBA00007935"/>
    </source>
</evidence>
<keyword evidence="3" id="KW-0813">Transport</keyword>
<feature type="transmembrane region" description="Helical" evidence="8">
    <location>
        <begin position="102"/>
        <end position="121"/>
    </location>
</feature>
<evidence type="ECO:0000256" key="8">
    <source>
        <dbReference type="SAM" id="Phobius"/>
    </source>
</evidence>
<name>A0A941EDK0_9ACTN</name>
<dbReference type="GO" id="GO:0022857">
    <property type="term" value="F:transmembrane transporter activity"/>
    <property type="evidence" value="ECO:0007669"/>
    <property type="project" value="InterPro"/>
</dbReference>
<dbReference type="Pfam" id="PF01032">
    <property type="entry name" value="FecCD"/>
    <property type="match status" value="1"/>
</dbReference>
<keyword evidence="5 8" id="KW-0812">Transmembrane</keyword>
<sequence>MKRSVGVSVVFVALAAVAAFATVDIGQFSGGITEADAFIINQLLLPRILTAVLAGASLALAGAVFQSVTRNPLGSPDVLGFTQGAATGALVGIMAFGGGALVVAVSAWIGAVGSGVTIYLVARRGGVTGGARLILVGIGIAAILSAVNEYLITRANIVDAAAATVWITGSLDGSTWSGVVILAAVTFLLAPCLLLTSRSLRVLELGDDLAIGLGLGVEKVRLLTLTGAVLLAATAASQTGPVAFLALCAPHLARRLTRRTGPNLVPTLLLGAALMLWADYISQHAIPNRVLPAGVVTGVLGGGYLVYLLAHQRKTGQI</sequence>
<protein>
    <submittedName>
        <fullName evidence="10">Iron chelate uptake ABC transporter family permease subunit</fullName>
    </submittedName>
</protein>
<feature type="transmembrane region" description="Helical" evidence="8">
    <location>
        <begin position="78"/>
        <end position="96"/>
    </location>
</feature>
<feature type="transmembrane region" description="Helical" evidence="8">
    <location>
        <begin position="173"/>
        <end position="195"/>
    </location>
</feature>
<dbReference type="SUPFAM" id="SSF81345">
    <property type="entry name" value="ABC transporter involved in vitamin B12 uptake, BtuC"/>
    <property type="match status" value="1"/>
</dbReference>
<feature type="signal peptide" evidence="9">
    <location>
        <begin position="1"/>
        <end position="21"/>
    </location>
</feature>
<evidence type="ECO:0000256" key="9">
    <source>
        <dbReference type="SAM" id="SignalP"/>
    </source>
</evidence>
<accession>A0A941EDK0</accession>
<dbReference type="PANTHER" id="PTHR30472:SF24">
    <property type="entry name" value="FERRIC ENTEROBACTIN TRANSPORT SYSTEM PERMEASE PROTEIN FEPG"/>
    <property type="match status" value="1"/>
</dbReference>
<evidence type="ECO:0000256" key="4">
    <source>
        <dbReference type="ARBA" id="ARBA00022475"/>
    </source>
</evidence>
<feature type="transmembrane region" description="Helical" evidence="8">
    <location>
        <begin position="261"/>
        <end position="278"/>
    </location>
</feature>
<feature type="transmembrane region" description="Helical" evidence="8">
    <location>
        <begin position="133"/>
        <end position="153"/>
    </location>
</feature>
<feature type="chain" id="PRO_5038082530" evidence="9">
    <location>
        <begin position="22"/>
        <end position="318"/>
    </location>
</feature>
<reference evidence="10" key="1">
    <citation type="submission" date="2021-04" db="EMBL/GenBank/DDBJ databases">
        <title>Genome based classification of Actinospica acidithermotolerans sp. nov., an actinobacterium isolated from an Indonesian hot spring.</title>
        <authorList>
            <person name="Kusuma A.B."/>
            <person name="Putra K.E."/>
            <person name="Nafisah S."/>
            <person name="Loh J."/>
            <person name="Nouioui I."/>
            <person name="Goodfellow M."/>
        </authorList>
    </citation>
    <scope>NUCLEOTIDE SEQUENCE</scope>
    <source>
        <strain evidence="10">MGRD01-02</strain>
    </source>
</reference>
<keyword evidence="9" id="KW-0732">Signal</keyword>
<organism evidence="10 11">
    <name type="scientific">Actinospica acidithermotolerans</name>
    <dbReference type="NCBI Taxonomy" id="2828514"/>
    <lineage>
        <taxon>Bacteria</taxon>
        <taxon>Bacillati</taxon>
        <taxon>Actinomycetota</taxon>
        <taxon>Actinomycetes</taxon>
        <taxon>Catenulisporales</taxon>
        <taxon>Actinospicaceae</taxon>
        <taxon>Actinospica</taxon>
    </lineage>
</organism>
<evidence type="ECO:0000313" key="11">
    <source>
        <dbReference type="Proteomes" id="UP000676325"/>
    </source>
</evidence>
<dbReference type="PANTHER" id="PTHR30472">
    <property type="entry name" value="FERRIC ENTEROBACTIN TRANSPORT SYSTEM PERMEASE PROTEIN"/>
    <property type="match status" value="1"/>
</dbReference>
<dbReference type="InterPro" id="IPR037294">
    <property type="entry name" value="ABC_BtuC-like"/>
</dbReference>
<keyword evidence="6 8" id="KW-1133">Transmembrane helix</keyword>
<comment type="subcellular location">
    <subcellularLocation>
        <location evidence="1">Cell membrane</location>
        <topology evidence="1">Multi-pass membrane protein</topology>
    </subcellularLocation>
</comment>
<comment type="similarity">
    <text evidence="2">Belongs to the binding-protein-dependent transport system permease family. FecCD subfamily.</text>
</comment>
<dbReference type="EMBL" id="JAGSOH010000090">
    <property type="protein sequence ID" value="MBR7829546.1"/>
    <property type="molecule type" value="Genomic_DNA"/>
</dbReference>
<dbReference type="CDD" id="cd06550">
    <property type="entry name" value="TM_ABC_iron-siderophores_like"/>
    <property type="match status" value="1"/>
</dbReference>
<keyword evidence="4" id="KW-1003">Cell membrane</keyword>
<dbReference type="GO" id="GO:0005886">
    <property type="term" value="C:plasma membrane"/>
    <property type="evidence" value="ECO:0007669"/>
    <property type="project" value="UniProtKB-SubCell"/>
</dbReference>
<dbReference type="GO" id="GO:0033214">
    <property type="term" value="P:siderophore-iron import into cell"/>
    <property type="evidence" value="ECO:0007669"/>
    <property type="project" value="TreeGrafter"/>
</dbReference>
<keyword evidence="7 8" id="KW-0472">Membrane</keyword>
<comment type="caution">
    <text evidence="10">The sequence shown here is derived from an EMBL/GenBank/DDBJ whole genome shotgun (WGS) entry which is preliminary data.</text>
</comment>
<evidence type="ECO:0000256" key="6">
    <source>
        <dbReference type="ARBA" id="ARBA00022989"/>
    </source>
</evidence>
<dbReference type="Gene3D" id="1.10.3470.10">
    <property type="entry name" value="ABC transporter involved in vitamin B12 uptake, BtuC"/>
    <property type="match status" value="1"/>
</dbReference>
<dbReference type="InterPro" id="IPR000522">
    <property type="entry name" value="ABC_transptr_permease_BtuC"/>
</dbReference>
<gene>
    <name evidence="10" type="ORF">KDK95_24790</name>
</gene>
<evidence type="ECO:0000256" key="7">
    <source>
        <dbReference type="ARBA" id="ARBA00023136"/>
    </source>
</evidence>
<feature type="transmembrane region" description="Helical" evidence="8">
    <location>
        <begin position="290"/>
        <end position="310"/>
    </location>
</feature>
<evidence type="ECO:0000313" key="10">
    <source>
        <dbReference type="EMBL" id="MBR7829546.1"/>
    </source>
</evidence>
<feature type="transmembrane region" description="Helical" evidence="8">
    <location>
        <begin position="45"/>
        <end position="66"/>
    </location>
</feature>